<evidence type="ECO:0000313" key="2">
    <source>
        <dbReference type="EMBL" id="TKK84122.1"/>
    </source>
</evidence>
<feature type="transmembrane region" description="Helical" evidence="1">
    <location>
        <begin position="111"/>
        <end position="134"/>
    </location>
</feature>
<dbReference type="Proteomes" id="UP000308705">
    <property type="component" value="Unassembled WGS sequence"/>
</dbReference>
<sequence length="352" mass="37399">MVWGFARAGRPGWFVLAAGAVLGWGVLVAFRHAWLADWDLHVATLRAMLDEPPAGGWTPTPYVLGLAMLARISGAGPETVLGVAGLLNVLLLLVALRAFGRELGARDSVAALAAVFTVVLWGVSGFGATGFPGLTSLSFSFAFPSTPALALMVLTWTVFVRFRETGRGLVGLVLLPPMILLVHPFAAVATLLGVVGILVARRWEWRRLVLIVPAGVGAIALALAWPYPDVTGVLGDSPEFSEVHAPLLEDPHLRYGLALLGVPALLYGVRRRLGRELLIIAALGTGVVGVAAWAGRYEFARFVPVVVLMCHLALARHLAERMTGWRPYAVVTAIGCVAGFVAAMPQMVETLP</sequence>
<accession>A0A4U3M769</accession>
<keyword evidence="1" id="KW-0472">Membrane</keyword>
<comment type="caution">
    <text evidence="2">The sequence shown here is derived from an EMBL/GenBank/DDBJ whole genome shotgun (WGS) entry which is preliminary data.</text>
</comment>
<feature type="transmembrane region" description="Helical" evidence="1">
    <location>
        <begin position="299"/>
        <end position="315"/>
    </location>
</feature>
<evidence type="ECO:0008006" key="4">
    <source>
        <dbReference type="Google" id="ProtNLM"/>
    </source>
</evidence>
<keyword evidence="1" id="KW-1133">Transmembrane helix</keyword>
<evidence type="ECO:0000313" key="3">
    <source>
        <dbReference type="Proteomes" id="UP000308705"/>
    </source>
</evidence>
<dbReference type="EMBL" id="SZQA01000037">
    <property type="protein sequence ID" value="TKK84122.1"/>
    <property type="molecule type" value="Genomic_DNA"/>
</dbReference>
<feature type="transmembrane region" description="Helical" evidence="1">
    <location>
        <begin position="54"/>
        <end position="72"/>
    </location>
</feature>
<dbReference type="RefSeq" id="WP_137250590.1">
    <property type="nucleotide sequence ID" value="NZ_SZQA01000037.1"/>
</dbReference>
<proteinExistence type="predicted"/>
<feature type="transmembrane region" description="Helical" evidence="1">
    <location>
        <begin position="179"/>
        <end position="200"/>
    </location>
</feature>
<dbReference type="OrthoDB" id="3482172at2"/>
<feature type="transmembrane region" description="Helical" evidence="1">
    <location>
        <begin position="12"/>
        <end position="34"/>
    </location>
</feature>
<feature type="transmembrane region" description="Helical" evidence="1">
    <location>
        <begin position="327"/>
        <end position="348"/>
    </location>
</feature>
<keyword evidence="1" id="KW-0812">Transmembrane</keyword>
<gene>
    <name evidence="2" type="ORF">FDA94_30890</name>
</gene>
<dbReference type="AlphaFoldDB" id="A0A4U3M769"/>
<feature type="transmembrane region" description="Helical" evidence="1">
    <location>
        <begin position="207"/>
        <end position="227"/>
    </location>
</feature>
<name>A0A4U3M769_9ACTN</name>
<feature type="transmembrane region" description="Helical" evidence="1">
    <location>
        <begin position="141"/>
        <end position="159"/>
    </location>
</feature>
<feature type="transmembrane region" description="Helical" evidence="1">
    <location>
        <begin position="252"/>
        <end position="269"/>
    </location>
</feature>
<keyword evidence="3" id="KW-1185">Reference proteome</keyword>
<reference evidence="2 3" key="1">
    <citation type="submission" date="2019-04" db="EMBL/GenBank/DDBJ databases">
        <title>Herbidospora sp. NEAU-GS14.nov., a novel actinomycete isolated from soil.</title>
        <authorList>
            <person name="Han L."/>
        </authorList>
    </citation>
    <scope>NUCLEOTIDE SEQUENCE [LARGE SCALE GENOMIC DNA]</scope>
    <source>
        <strain evidence="2 3">NEAU-GS14</strain>
    </source>
</reference>
<feature type="transmembrane region" description="Helical" evidence="1">
    <location>
        <begin position="79"/>
        <end position="99"/>
    </location>
</feature>
<organism evidence="2 3">
    <name type="scientific">Herbidospora galbida</name>
    <dbReference type="NCBI Taxonomy" id="2575442"/>
    <lineage>
        <taxon>Bacteria</taxon>
        <taxon>Bacillati</taxon>
        <taxon>Actinomycetota</taxon>
        <taxon>Actinomycetes</taxon>
        <taxon>Streptosporangiales</taxon>
        <taxon>Streptosporangiaceae</taxon>
        <taxon>Herbidospora</taxon>
    </lineage>
</organism>
<protein>
    <recommendedName>
        <fullName evidence="4">Glycosyltransferase RgtA/B/C/D-like domain-containing protein</fullName>
    </recommendedName>
</protein>
<evidence type="ECO:0000256" key="1">
    <source>
        <dbReference type="SAM" id="Phobius"/>
    </source>
</evidence>
<feature type="transmembrane region" description="Helical" evidence="1">
    <location>
        <begin position="276"/>
        <end position="293"/>
    </location>
</feature>